<feature type="domain" description="GAG-pre-integrase" evidence="1">
    <location>
        <begin position="96"/>
        <end position="149"/>
    </location>
</feature>
<keyword evidence="4" id="KW-1185">Reference proteome</keyword>
<evidence type="ECO:0000259" key="2">
    <source>
        <dbReference type="Pfam" id="PF22936"/>
    </source>
</evidence>
<gene>
    <name evidence="3" type="ORF">LIER_35258</name>
</gene>
<dbReference type="EMBL" id="BAABME010015312">
    <property type="protein sequence ID" value="GAA0140544.1"/>
    <property type="molecule type" value="Genomic_DNA"/>
</dbReference>
<evidence type="ECO:0000259" key="1">
    <source>
        <dbReference type="Pfam" id="PF13976"/>
    </source>
</evidence>
<accession>A0AAV3NMG3</accession>
<comment type="caution">
    <text evidence="3">The sequence shown here is derived from an EMBL/GenBank/DDBJ whole genome shotgun (WGS) entry which is preliminary data.</text>
</comment>
<dbReference type="InterPro" id="IPR025724">
    <property type="entry name" value="GAG-pre-integrase_dom"/>
</dbReference>
<dbReference type="Pfam" id="PF22936">
    <property type="entry name" value="Pol_BBD"/>
    <property type="match status" value="1"/>
</dbReference>
<reference evidence="3 4" key="1">
    <citation type="submission" date="2024-01" db="EMBL/GenBank/DDBJ databases">
        <title>The complete chloroplast genome sequence of Lithospermum erythrorhizon: insights into the phylogenetic relationship among Boraginaceae species and the maternal lineages of purple gromwells.</title>
        <authorList>
            <person name="Okada T."/>
            <person name="Watanabe K."/>
        </authorList>
    </citation>
    <scope>NUCLEOTIDE SEQUENCE [LARGE SCALE GENOMIC DNA]</scope>
</reference>
<evidence type="ECO:0000313" key="3">
    <source>
        <dbReference type="EMBL" id="GAA0140544.1"/>
    </source>
</evidence>
<dbReference type="PANTHER" id="PTHR47592">
    <property type="entry name" value="PBF68 PROTEIN"/>
    <property type="match status" value="1"/>
</dbReference>
<sequence>MGNSITAGITGKGKVSLKLTSGKILTLSNVLYVPTLRCNLVSGLLNKAGLKPVFEVDKVVLSRSGEFVGKGYLRGGLFLMNVDSFINKNGYTSTYTAQSSAYSTESLDAWHGRLGHDNIASIKRLRNLSIIHALSTTEFSKCLTCVEAKFTKKSQTGNLETI</sequence>
<organism evidence="3 4">
    <name type="scientific">Lithospermum erythrorhizon</name>
    <name type="common">Purple gromwell</name>
    <name type="synonym">Lithospermum officinale var. erythrorhizon</name>
    <dbReference type="NCBI Taxonomy" id="34254"/>
    <lineage>
        <taxon>Eukaryota</taxon>
        <taxon>Viridiplantae</taxon>
        <taxon>Streptophyta</taxon>
        <taxon>Embryophyta</taxon>
        <taxon>Tracheophyta</taxon>
        <taxon>Spermatophyta</taxon>
        <taxon>Magnoliopsida</taxon>
        <taxon>eudicotyledons</taxon>
        <taxon>Gunneridae</taxon>
        <taxon>Pentapetalae</taxon>
        <taxon>asterids</taxon>
        <taxon>lamiids</taxon>
        <taxon>Boraginales</taxon>
        <taxon>Boraginaceae</taxon>
        <taxon>Boraginoideae</taxon>
        <taxon>Lithospermeae</taxon>
        <taxon>Lithospermum</taxon>
    </lineage>
</organism>
<dbReference type="AlphaFoldDB" id="A0AAV3NMG3"/>
<dbReference type="InterPro" id="IPR054722">
    <property type="entry name" value="PolX-like_BBD"/>
</dbReference>
<name>A0AAV3NMG3_LITER</name>
<proteinExistence type="predicted"/>
<evidence type="ECO:0000313" key="4">
    <source>
        <dbReference type="Proteomes" id="UP001454036"/>
    </source>
</evidence>
<dbReference type="Pfam" id="PF13976">
    <property type="entry name" value="gag_pre-integrs"/>
    <property type="match status" value="1"/>
</dbReference>
<protein>
    <recommendedName>
        <fullName evidence="5">GAG-pre-integrase domain-containing protein</fullName>
    </recommendedName>
</protein>
<evidence type="ECO:0008006" key="5">
    <source>
        <dbReference type="Google" id="ProtNLM"/>
    </source>
</evidence>
<dbReference type="PANTHER" id="PTHR47592:SF30">
    <property type="entry name" value="CCHC-TYPE DOMAIN-CONTAINING PROTEIN"/>
    <property type="match status" value="1"/>
</dbReference>
<dbReference type="Proteomes" id="UP001454036">
    <property type="component" value="Unassembled WGS sequence"/>
</dbReference>
<feature type="domain" description="Retrovirus-related Pol polyprotein from transposon TNT 1-94-like beta-barrel" evidence="2">
    <location>
        <begin position="1"/>
        <end position="43"/>
    </location>
</feature>